<feature type="compositionally biased region" description="Polar residues" evidence="1">
    <location>
        <begin position="652"/>
        <end position="672"/>
    </location>
</feature>
<evidence type="ECO:0000256" key="1">
    <source>
        <dbReference type="SAM" id="MobiDB-lite"/>
    </source>
</evidence>
<dbReference type="Gene3D" id="3.10.20.90">
    <property type="entry name" value="Phosphatidylinositol 3-kinase Catalytic Subunit, Chain A, domain 1"/>
    <property type="match status" value="1"/>
</dbReference>
<name>A0A7S2GNI3_9STRA</name>
<dbReference type="Gene3D" id="2.30.30.140">
    <property type="match status" value="1"/>
</dbReference>
<feature type="region of interest" description="Disordered" evidence="1">
    <location>
        <begin position="421"/>
        <end position="494"/>
    </location>
</feature>
<feature type="compositionally biased region" description="Low complexity" evidence="1">
    <location>
        <begin position="800"/>
        <end position="815"/>
    </location>
</feature>
<dbReference type="Pfam" id="PF00240">
    <property type="entry name" value="ubiquitin"/>
    <property type="match status" value="1"/>
</dbReference>
<feature type="compositionally biased region" description="Low complexity" evidence="1">
    <location>
        <begin position="451"/>
        <end position="482"/>
    </location>
</feature>
<reference evidence="3" key="1">
    <citation type="submission" date="2021-01" db="EMBL/GenBank/DDBJ databases">
        <authorList>
            <person name="Corre E."/>
            <person name="Pelletier E."/>
            <person name="Niang G."/>
            <person name="Scheremetjew M."/>
            <person name="Finn R."/>
            <person name="Kale V."/>
            <person name="Holt S."/>
            <person name="Cochrane G."/>
            <person name="Meng A."/>
            <person name="Brown T."/>
            <person name="Cohen L."/>
        </authorList>
    </citation>
    <scope>NUCLEOTIDE SEQUENCE</scope>
    <source>
        <strain evidence="3">CCMP1381</strain>
    </source>
</reference>
<dbReference type="SUPFAM" id="SSF54160">
    <property type="entry name" value="Chromo domain-like"/>
    <property type="match status" value="1"/>
</dbReference>
<feature type="compositionally biased region" description="Polar residues" evidence="1">
    <location>
        <begin position="613"/>
        <end position="633"/>
    </location>
</feature>
<protein>
    <recommendedName>
        <fullName evidence="2">Ubiquitin-like domain-containing protein</fullName>
    </recommendedName>
</protein>
<dbReference type="EMBL" id="HBGS01049219">
    <property type="protein sequence ID" value="CAD9464216.1"/>
    <property type="molecule type" value="Transcribed_RNA"/>
</dbReference>
<feature type="compositionally biased region" description="Polar residues" evidence="1">
    <location>
        <begin position="738"/>
        <end position="758"/>
    </location>
</feature>
<feature type="compositionally biased region" description="Acidic residues" evidence="1">
    <location>
        <begin position="782"/>
        <end position="792"/>
    </location>
</feature>
<feature type="compositionally biased region" description="Low complexity" evidence="1">
    <location>
        <begin position="187"/>
        <end position="204"/>
    </location>
</feature>
<evidence type="ECO:0000259" key="2">
    <source>
        <dbReference type="PROSITE" id="PS50053"/>
    </source>
</evidence>
<dbReference type="PANTHER" id="PTHR15204">
    <property type="entry name" value="LARGE PROLINE-RICH PROTEIN BAG6"/>
    <property type="match status" value="1"/>
</dbReference>
<dbReference type="PROSITE" id="PS50053">
    <property type="entry name" value="UBIQUITIN_2"/>
    <property type="match status" value="1"/>
</dbReference>
<dbReference type="CDD" id="cd20104">
    <property type="entry name" value="MBT_PHF20L1-like"/>
    <property type="match status" value="1"/>
</dbReference>
<feature type="compositionally biased region" description="Basic and acidic residues" evidence="1">
    <location>
        <begin position="421"/>
        <end position="439"/>
    </location>
</feature>
<feature type="region of interest" description="Disordered" evidence="1">
    <location>
        <begin position="183"/>
        <end position="206"/>
    </location>
</feature>
<dbReference type="SMART" id="SM00213">
    <property type="entry name" value="UBQ"/>
    <property type="match status" value="1"/>
</dbReference>
<accession>A0A7S2GNI3</accession>
<feature type="region of interest" description="Disordered" evidence="1">
    <location>
        <begin position="236"/>
        <end position="276"/>
    </location>
</feature>
<gene>
    <name evidence="3" type="ORF">DSPE1174_LOCUS25614</name>
</gene>
<dbReference type="InterPro" id="IPR029071">
    <property type="entry name" value="Ubiquitin-like_domsf"/>
</dbReference>
<proteinExistence type="predicted"/>
<feature type="region of interest" description="Disordered" evidence="1">
    <location>
        <begin position="650"/>
        <end position="827"/>
    </location>
</feature>
<dbReference type="PANTHER" id="PTHR15204:SF0">
    <property type="entry name" value="LARGE PROLINE-RICH PROTEIN BAG6"/>
    <property type="match status" value="1"/>
</dbReference>
<feature type="region of interest" description="Disordered" evidence="1">
    <location>
        <begin position="580"/>
        <end position="633"/>
    </location>
</feature>
<feature type="compositionally biased region" description="Basic and acidic residues" evidence="1">
    <location>
        <begin position="246"/>
        <end position="256"/>
    </location>
</feature>
<dbReference type="GO" id="GO:0051787">
    <property type="term" value="F:misfolded protein binding"/>
    <property type="evidence" value="ECO:0007669"/>
    <property type="project" value="TreeGrafter"/>
</dbReference>
<dbReference type="GO" id="GO:0031593">
    <property type="term" value="F:polyubiquitin modification-dependent protein binding"/>
    <property type="evidence" value="ECO:0007669"/>
    <property type="project" value="TreeGrafter"/>
</dbReference>
<dbReference type="InterPro" id="IPR019956">
    <property type="entry name" value="Ubiquitin_dom"/>
</dbReference>
<sequence>MASQPPEVQAALNPEIPDEDEIKICVKTISNDTYDLNVTRAMLISVLKSRIKDTVGVDAERQRLIYRGKVLQDQDMLSKYKIQDGHTVHMVARPLNLPISPMSNSGMSSSSSPLGGDNLTGTAGGLSAGGLSQNLSTLTAMLGLGLDGSMGGTTGIGGGGANGASIATARRLMMGAISVPPSNGSIRAGDANRAAGGRTPAAAPVAPPNLEHVRQGLLTMYSMMATNDIPEHDENISQQSSLHTYSARESRARCGAEEMSPGSGGGSPRNDDEDDDFEECKCALDDVASKSVDAAQKCAFFTGQWLDAKDTVNQWLEATVMDVNAERAEILIHYNGWPTRWDEWMPFKSGRIAPFRSRTVHSVHSPFVSPSPVSVVANAPSTGDEDVRIVLPEVNRMMLRVTPIMQQLQWLCDEQLELDSWRDDDKDQGPNDDSERFSDASDGNTGAAEDSSSTNSSPSRRSSSETSGPSSSSSQPSQPTVTRQKRGTSGAMPWASNALCEAGCLKHRRRPVPGEKGSSDESDPDDVRSQVVDDVKAAALKRFNELKEGEEERKKRMADMGSIVAPLIDRLGRLLADTAPHLQKIKGPGETDEETTETTPERRPRSPSPTSTFRQLISSPARSSSFHTPPSTGNIDIHIHAILTPLRGATPVTANQGQGSTDATGIVTPSTAAPNTTSNTGPGTSSTTSASGATASSVASSSDVPSGVGSGSATQNSPNTNMNSVNTTNTENSPVVSGNTSVLASGHSETTSSVAQNYAGQAEAQQGSASASQIAVSRSEDAAAEPLEDGDQMDQAAATGQGSSNSLGGSLMTLLRRMSRPSASGYR</sequence>
<feature type="domain" description="Ubiquitin-like" evidence="2">
    <location>
        <begin position="22"/>
        <end position="93"/>
    </location>
</feature>
<dbReference type="PRINTS" id="PR00348">
    <property type="entry name" value="UBIQUITIN"/>
</dbReference>
<dbReference type="SUPFAM" id="SSF54236">
    <property type="entry name" value="Ubiquitin-like"/>
    <property type="match status" value="1"/>
</dbReference>
<dbReference type="AlphaFoldDB" id="A0A7S2GNI3"/>
<dbReference type="InterPro" id="IPR000626">
    <property type="entry name" value="Ubiquitin-like_dom"/>
</dbReference>
<feature type="compositionally biased region" description="Low complexity" evidence="1">
    <location>
        <begin position="759"/>
        <end position="777"/>
    </location>
</feature>
<feature type="compositionally biased region" description="Low complexity" evidence="1">
    <location>
        <begin position="673"/>
        <end position="737"/>
    </location>
</feature>
<dbReference type="InterPro" id="IPR016197">
    <property type="entry name" value="Chromo-like_dom_sf"/>
</dbReference>
<feature type="region of interest" description="Disordered" evidence="1">
    <location>
        <begin position="509"/>
        <end position="530"/>
    </location>
</feature>
<dbReference type="GO" id="GO:0071818">
    <property type="term" value="C:BAT3 complex"/>
    <property type="evidence" value="ECO:0007669"/>
    <property type="project" value="TreeGrafter"/>
</dbReference>
<dbReference type="GO" id="GO:0036503">
    <property type="term" value="P:ERAD pathway"/>
    <property type="evidence" value="ECO:0007669"/>
    <property type="project" value="TreeGrafter"/>
</dbReference>
<evidence type="ECO:0000313" key="3">
    <source>
        <dbReference type="EMBL" id="CAD9464216.1"/>
    </source>
</evidence>
<organism evidence="3">
    <name type="scientific">Octactis speculum</name>
    <dbReference type="NCBI Taxonomy" id="3111310"/>
    <lineage>
        <taxon>Eukaryota</taxon>
        <taxon>Sar</taxon>
        <taxon>Stramenopiles</taxon>
        <taxon>Ochrophyta</taxon>
        <taxon>Dictyochophyceae</taxon>
        <taxon>Dictyochales</taxon>
        <taxon>Dictyochaceae</taxon>
        <taxon>Octactis</taxon>
    </lineage>
</organism>